<evidence type="ECO:0000256" key="1">
    <source>
        <dbReference type="ARBA" id="ARBA00011073"/>
    </source>
</evidence>
<sequence>MKIKPLEWALMAAFILLAILVGRLVVSDVAEKTRGKAEKPAQRTPILTQTSPEARRTERDRKSALDVEVDPRLARRNERLVTFDTEEDYRNFLNSLSGSNLRLLGQIDALRAVWLGFDRLSDFDGLLDEDQLGYNYLVTLPLPPGDGGVQAGAVPFGGNALEWLGITSDNSSWGSGVTIAIIDTGILAHNALPENIRHLNLVPGDDPSSEWHGHGTAVASLIAGQNGTTPGVAPSANLLDVRVADSNGDSSSFLLAQGIVAAVDAGAQVLNISMGSYGDSALVANAVAYAYANGAVIIASSGNEGYQQPAFPAGYPEVIAVGAVDAAGELVDFSNTGENIDLTAPGLEVYAAWSDNKYIAFTGTSASAPYPAATVAAVMSEFNLSAENAVALMMQNANEAGEPGQDTFYGLGHLAVDRTMNSNTPGLYDVAAVSNLVKTNDGNSVVAIVQNQGTATIPRGEVVISTPYAQVPQRLHQLAPGETQVFEFPTTLPQAGEAFSITTSVTLDSSLQEIDSENNIKSNQFVLDPGNP</sequence>
<dbReference type="PROSITE" id="PS00136">
    <property type="entry name" value="SUBTILASE_ASP"/>
    <property type="match status" value="1"/>
</dbReference>
<dbReference type="InterPro" id="IPR023827">
    <property type="entry name" value="Peptidase_S8_Asp-AS"/>
</dbReference>
<feature type="region of interest" description="Disordered" evidence="7">
    <location>
        <begin position="34"/>
        <end position="65"/>
    </location>
</feature>
<keyword evidence="3 5" id="KW-0378">Hydrolase</keyword>
<dbReference type="InterPro" id="IPR013783">
    <property type="entry name" value="Ig-like_fold"/>
</dbReference>
<dbReference type="Pfam" id="PF00082">
    <property type="entry name" value="Peptidase_S8"/>
    <property type="match status" value="1"/>
</dbReference>
<evidence type="ECO:0000313" key="9">
    <source>
        <dbReference type="EMBL" id="MBK1832817.1"/>
    </source>
</evidence>
<dbReference type="InterPro" id="IPR036852">
    <property type="entry name" value="Peptidase_S8/S53_dom_sf"/>
</dbReference>
<dbReference type="InterPro" id="IPR023828">
    <property type="entry name" value="Peptidase_S8_Ser-AS"/>
</dbReference>
<organism evidence="9 10">
    <name type="scientific">Roseibacillus ishigakijimensis</name>
    <dbReference type="NCBI Taxonomy" id="454146"/>
    <lineage>
        <taxon>Bacteria</taxon>
        <taxon>Pseudomonadati</taxon>
        <taxon>Verrucomicrobiota</taxon>
        <taxon>Verrucomicrobiia</taxon>
        <taxon>Verrucomicrobiales</taxon>
        <taxon>Verrucomicrobiaceae</taxon>
        <taxon>Roseibacillus</taxon>
    </lineage>
</organism>
<dbReference type="InterPro" id="IPR050131">
    <property type="entry name" value="Peptidase_S8_subtilisin-like"/>
</dbReference>
<dbReference type="PRINTS" id="PR00723">
    <property type="entry name" value="SUBTILISIN"/>
</dbReference>
<keyword evidence="2 5" id="KW-0645">Protease</keyword>
<feature type="domain" description="Peptidase S8/S53" evidence="8">
    <location>
        <begin position="174"/>
        <end position="412"/>
    </location>
</feature>
<name>A0A934VL37_9BACT</name>
<dbReference type="RefSeq" id="WP_200390253.1">
    <property type="nucleotide sequence ID" value="NZ_JAENIO010000003.1"/>
</dbReference>
<dbReference type="InterPro" id="IPR015500">
    <property type="entry name" value="Peptidase_S8_subtilisin-rel"/>
</dbReference>
<feature type="active site" description="Charge relay system" evidence="5">
    <location>
        <position position="214"/>
    </location>
</feature>
<dbReference type="Proteomes" id="UP000604083">
    <property type="component" value="Unassembled WGS sequence"/>
</dbReference>
<protein>
    <submittedName>
        <fullName evidence="9">S8 family serine peptidase</fullName>
    </submittedName>
</protein>
<dbReference type="PANTHER" id="PTHR43806">
    <property type="entry name" value="PEPTIDASE S8"/>
    <property type="match status" value="1"/>
</dbReference>
<proteinExistence type="inferred from homology"/>
<dbReference type="PROSITE" id="PS00137">
    <property type="entry name" value="SUBTILASE_HIS"/>
    <property type="match status" value="1"/>
</dbReference>
<keyword evidence="4 5" id="KW-0720">Serine protease</keyword>
<dbReference type="PROSITE" id="PS00138">
    <property type="entry name" value="SUBTILASE_SER"/>
    <property type="match status" value="1"/>
</dbReference>
<dbReference type="Gene3D" id="2.60.40.10">
    <property type="entry name" value="Immunoglobulins"/>
    <property type="match status" value="1"/>
</dbReference>
<comment type="similarity">
    <text evidence="1 5 6">Belongs to the peptidase S8 family.</text>
</comment>
<evidence type="ECO:0000256" key="7">
    <source>
        <dbReference type="SAM" id="MobiDB-lite"/>
    </source>
</evidence>
<evidence type="ECO:0000256" key="5">
    <source>
        <dbReference type="PROSITE-ProRule" id="PRU01240"/>
    </source>
</evidence>
<dbReference type="GO" id="GO:0004252">
    <property type="term" value="F:serine-type endopeptidase activity"/>
    <property type="evidence" value="ECO:0007669"/>
    <property type="project" value="UniProtKB-UniRule"/>
</dbReference>
<evidence type="ECO:0000256" key="4">
    <source>
        <dbReference type="ARBA" id="ARBA00022825"/>
    </source>
</evidence>
<feature type="active site" description="Charge relay system" evidence="5">
    <location>
        <position position="183"/>
    </location>
</feature>
<dbReference type="PROSITE" id="PS51892">
    <property type="entry name" value="SUBTILASE"/>
    <property type="match status" value="1"/>
</dbReference>
<evidence type="ECO:0000256" key="2">
    <source>
        <dbReference type="ARBA" id="ARBA00022670"/>
    </source>
</evidence>
<feature type="active site" description="Charge relay system" evidence="5">
    <location>
        <position position="365"/>
    </location>
</feature>
<dbReference type="InterPro" id="IPR022398">
    <property type="entry name" value="Peptidase_S8_His-AS"/>
</dbReference>
<evidence type="ECO:0000256" key="6">
    <source>
        <dbReference type="RuleBase" id="RU003355"/>
    </source>
</evidence>
<dbReference type="Gene3D" id="3.40.50.200">
    <property type="entry name" value="Peptidase S8/S53 domain"/>
    <property type="match status" value="1"/>
</dbReference>
<evidence type="ECO:0000259" key="8">
    <source>
        <dbReference type="Pfam" id="PF00082"/>
    </source>
</evidence>
<dbReference type="SUPFAM" id="SSF52743">
    <property type="entry name" value="Subtilisin-like"/>
    <property type="match status" value="1"/>
</dbReference>
<evidence type="ECO:0000313" key="10">
    <source>
        <dbReference type="Proteomes" id="UP000604083"/>
    </source>
</evidence>
<dbReference type="AlphaFoldDB" id="A0A934VL37"/>
<dbReference type="GO" id="GO:0006508">
    <property type="term" value="P:proteolysis"/>
    <property type="evidence" value="ECO:0007669"/>
    <property type="project" value="UniProtKB-KW"/>
</dbReference>
<keyword evidence="10" id="KW-1185">Reference proteome</keyword>
<evidence type="ECO:0000256" key="3">
    <source>
        <dbReference type="ARBA" id="ARBA00022801"/>
    </source>
</evidence>
<comment type="caution">
    <text evidence="9">The sequence shown here is derived from an EMBL/GenBank/DDBJ whole genome shotgun (WGS) entry which is preliminary data.</text>
</comment>
<accession>A0A934VL37</accession>
<dbReference type="InterPro" id="IPR000209">
    <property type="entry name" value="Peptidase_S8/S53_dom"/>
</dbReference>
<dbReference type="EMBL" id="JAENIO010000003">
    <property type="protein sequence ID" value="MBK1832817.1"/>
    <property type="molecule type" value="Genomic_DNA"/>
</dbReference>
<reference evidence="9" key="1">
    <citation type="submission" date="2021-01" db="EMBL/GenBank/DDBJ databases">
        <title>Modified the classification status of verrucomicrobia.</title>
        <authorList>
            <person name="Feng X."/>
        </authorList>
    </citation>
    <scope>NUCLEOTIDE SEQUENCE</scope>
    <source>
        <strain evidence="9">KCTC 12986</strain>
    </source>
</reference>
<gene>
    <name evidence="9" type="ORF">JIN78_01985</name>
</gene>
<dbReference type="PANTHER" id="PTHR43806:SF11">
    <property type="entry name" value="CEREVISIN-RELATED"/>
    <property type="match status" value="1"/>
</dbReference>
<feature type="compositionally biased region" description="Basic and acidic residues" evidence="7">
    <location>
        <begin position="53"/>
        <end position="65"/>
    </location>
</feature>